<comment type="caution">
    <text evidence="1">The sequence shown here is derived from an EMBL/GenBank/DDBJ whole genome shotgun (WGS) entry which is preliminary data.</text>
</comment>
<reference evidence="1" key="1">
    <citation type="journal article" date="2015" name="Proc. Natl. Acad. Sci. U.S.A.">
        <title>Networks of energetic and metabolic interactions define dynamics in microbial communities.</title>
        <authorList>
            <person name="Embree M."/>
            <person name="Liu J.K."/>
            <person name="Al-Bassam M.M."/>
            <person name="Zengler K."/>
        </authorList>
    </citation>
    <scope>NUCLEOTIDE SEQUENCE</scope>
</reference>
<proteinExistence type="predicted"/>
<gene>
    <name evidence="1" type="ORF">ASZ90_005258</name>
</gene>
<dbReference type="EMBL" id="LNQE01000797">
    <property type="protein sequence ID" value="KUG24931.1"/>
    <property type="molecule type" value="Genomic_DNA"/>
</dbReference>
<sequence length="297" mass="34737">MLLETLDIRKKDVMIFSQNRFDFNNNFRIIYKSQKIKRPQKISYFDVCEIVKDPIPKNLIVYRLLTNVTELDGYSTKYGYFIKVNGKLELIYFDPVFAIKDIRHLRFDFDPELFRFKIQQVGLTSTRVQGLEADYDEVFGFDLKAHEAQNQNDKIFADAIFAFDDSYIDDDVFDEDDIIIEKKLNAELARDFKSEGITRLENISEEKSVLKEKLTKPHFEDDASGISKRDEKVEMLKKAMGIKLIPNSITQNEEIPEQKSAESVKEPLFDLFKSTAKFSDIESRKNQSFILKLQKNS</sequence>
<organism evidence="1">
    <name type="scientific">hydrocarbon metagenome</name>
    <dbReference type="NCBI Taxonomy" id="938273"/>
    <lineage>
        <taxon>unclassified sequences</taxon>
        <taxon>metagenomes</taxon>
        <taxon>ecological metagenomes</taxon>
    </lineage>
</organism>
<dbReference type="AlphaFoldDB" id="A0A0W8FXD6"/>
<accession>A0A0W8FXD6</accession>
<protein>
    <submittedName>
        <fullName evidence="1">Uncharacterized protein</fullName>
    </submittedName>
</protein>
<evidence type="ECO:0000313" key="1">
    <source>
        <dbReference type="EMBL" id="KUG24931.1"/>
    </source>
</evidence>
<name>A0A0W8FXD6_9ZZZZ</name>